<dbReference type="AlphaFoldDB" id="A0A317CDU3"/>
<dbReference type="GO" id="GO:0006355">
    <property type="term" value="P:regulation of DNA-templated transcription"/>
    <property type="evidence" value="ECO:0007669"/>
    <property type="project" value="InterPro"/>
</dbReference>
<reference evidence="7 8" key="1">
    <citation type="submission" date="2018-05" db="EMBL/GenBank/DDBJ databases">
        <title>Leucothrix arctica sp. nov., isolated from Arctic seawater.</title>
        <authorList>
            <person name="Choi A."/>
            <person name="Baek K."/>
        </authorList>
    </citation>
    <scope>NUCLEOTIDE SEQUENCE [LARGE SCALE GENOMIC DNA]</scope>
    <source>
        <strain evidence="7 8">JCM 18388</strain>
    </source>
</reference>
<dbReference type="PROSITE" id="PS50043">
    <property type="entry name" value="HTH_LUXR_2"/>
    <property type="match status" value="1"/>
</dbReference>
<dbReference type="GO" id="GO:0003677">
    <property type="term" value="F:DNA binding"/>
    <property type="evidence" value="ECO:0007669"/>
    <property type="project" value="UniProtKB-KW"/>
</dbReference>
<comment type="caution">
    <text evidence="7">The sequence shown here is derived from an EMBL/GenBank/DDBJ whole genome shotgun (WGS) entry which is preliminary data.</text>
</comment>
<keyword evidence="1" id="KW-0805">Transcription regulation</keyword>
<dbReference type="Gene3D" id="3.40.50.2300">
    <property type="match status" value="1"/>
</dbReference>
<feature type="domain" description="Response regulatory" evidence="6">
    <location>
        <begin position="15"/>
        <end position="131"/>
    </location>
</feature>
<evidence type="ECO:0000313" key="7">
    <source>
        <dbReference type="EMBL" id="PWQ96549.1"/>
    </source>
</evidence>
<keyword evidence="8" id="KW-1185">Reference proteome</keyword>
<dbReference type="InterPro" id="IPR011006">
    <property type="entry name" value="CheY-like_superfamily"/>
</dbReference>
<feature type="modified residue" description="4-aspartylphosphate" evidence="4">
    <location>
        <position position="69"/>
    </location>
</feature>
<dbReference type="SUPFAM" id="SSF52172">
    <property type="entry name" value="CheY-like"/>
    <property type="match status" value="1"/>
</dbReference>
<proteinExistence type="predicted"/>
<evidence type="ECO:0008006" key="9">
    <source>
        <dbReference type="Google" id="ProtNLM"/>
    </source>
</evidence>
<dbReference type="Proteomes" id="UP000245539">
    <property type="component" value="Unassembled WGS sequence"/>
</dbReference>
<dbReference type="InterPro" id="IPR036388">
    <property type="entry name" value="WH-like_DNA-bd_sf"/>
</dbReference>
<evidence type="ECO:0000256" key="1">
    <source>
        <dbReference type="ARBA" id="ARBA00023015"/>
    </source>
</evidence>
<dbReference type="InterPro" id="IPR016032">
    <property type="entry name" value="Sig_transdc_resp-reg_C-effctor"/>
</dbReference>
<evidence type="ECO:0000259" key="5">
    <source>
        <dbReference type="PROSITE" id="PS50043"/>
    </source>
</evidence>
<accession>A0A317CDU3</accession>
<dbReference type="InterPro" id="IPR001789">
    <property type="entry name" value="Sig_transdc_resp-reg_receiver"/>
</dbReference>
<dbReference type="PROSITE" id="PS00622">
    <property type="entry name" value="HTH_LUXR_1"/>
    <property type="match status" value="1"/>
</dbReference>
<gene>
    <name evidence="7" type="ORF">DKW60_12245</name>
</gene>
<name>A0A317CDU3_9GAMM</name>
<evidence type="ECO:0000259" key="6">
    <source>
        <dbReference type="PROSITE" id="PS50110"/>
    </source>
</evidence>
<organism evidence="7 8">
    <name type="scientific">Leucothrix pacifica</name>
    <dbReference type="NCBI Taxonomy" id="1247513"/>
    <lineage>
        <taxon>Bacteria</taxon>
        <taxon>Pseudomonadati</taxon>
        <taxon>Pseudomonadota</taxon>
        <taxon>Gammaproteobacteria</taxon>
        <taxon>Thiotrichales</taxon>
        <taxon>Thiotrichaceae</taxon>
        <taxon>Leucothrix</taxon>
    </lineage>
</organism>
<dbReference type="Gene3D" id="1.10.10.10">
    <property type="entry name" value="Winged helix-like DNA-binding domain superfamily/Winged helix DNA-binding domain"/>
    <property type="match status" value="1"/>
</dbReference>
<evidence type="ECO:0000313" key="8">
    <source>
        <dbReference type="Proteomes" id="UP000245539"/>
    </source>
</evidence>
<dbReference type="CDD" id="cd06170">
    <property type="entry name" value="LuxR_C_like"/>
    <property type="match status" value="1"/>
</dbReference>
<dbReference type="OrthoDB" id="9796655at2"/>
<evidence type="ECO:0000256" key="3">
    <source>
        <dbReference type="ARBA" id="ARBA00023163"/>
    </source>
</evidence>
<evidence type="ECO:0000256" key="2">
    <source>
        <dbReference type="ARBA" id="ARBA00023125"/>
    </source>
</evidence>
<dbReference type="SMART" id="SM00421">
    <property type="entry name" value="HTH_LUXR"/>
    <property type="match status" value="1"/>
</dbReference>
<feature type="domain" description="HTH luxR-type" evidence="5">
    <location>
        <begin position="154"/>
        <end position="219"/>
    </location>
</feature>
<sequence>MSVNKKQVWRESQMNIMIANESRLLGEGVSMMIKASFANADIVLADSAKDIIRTINGPSTNSWHVILIDSQLSKLIKPKRLHHLMPGAKVCLFNAKKSRTTPDEYLRAGFNGVLADSTSPNDLKKAMGTLLSGRDFFPEEASHSRRGFFRSPQRDNKKTVITHREQEILSLMALGLSNKEIARHLDVAEATVKRHISNAFKKLGAKNRVEATQMANEKGLLH</sequence>
<dbReference type="SUPFAM" id="SSF46894">
    <property type="entry name" value="C-terminal effector domain of the bipartite response regulators"/>
    <property type="match status" value="1"/>
</dbReference>
<keyword evidence="3" id="KW-0804">Transcription</keyword>
<dbReference type="Pfam" id="PF00196">
    <property type="entry name" value="GerE"/>
    <property type="match status" value="1"/>
</dbReference>
<dbReference type="GO" id="GO:0000160">
    <property type="term" value="P:phosphorelay signal transduction system"/>
    <property type="evidence" value="ECO:0007669"/>
    <property type="project" value="InterPro"/>
</dbReference>
<protein>
    <recommendedName>
        <fullName evidence="9">HTH luxR-type domain-containing protein</fullName>
    </recommendedName>
</protein>
<dbReference type="PRINTS" id="PR00038">
    <property type="entry name" value="HTHLUXR"/>
</dbReference>
<dbReference type="InterPro" id="IPR000792">
    <property type="entry name" value="Tscrpt_reg_LuxR_C"/>
</dbReference>
<dbReference type="PANTHER" id="PTHR43214:SF41">
    <property type="entry name" value="NITRATE_NITRITE RESPONSE REGULATOR PROTEIN NARP"/>
    <property type="match status" value="1"/>
</dbReference>
<keyword evidence="4" id="KW-0597">Phosphoprotein</keyword>
<dbReference type="InterPro" id="IPR039420">
    <property type="entry name" value="WalR-like"/>
</dbReference>
<dbReference type="EMBL" id="QGKM01000036">
    <property type="protein sequence ID" value="PWQ96549.1"/>
    <property type="molecule type" value="Genomic_DNA"/>
</dbReference>
<evidence type="ECO:0000256" key="4">
    <source>
        <dbReference type="PROSITE-ProRule" id="PRU00169"/>
    </source>
</evidence>
<dbReference type="PROSITE" id="PS50110">
    <property type="entry name" value="RESPONSE_REGULATORY"/>
    <property type="match status" value="1"/>
</dbReference>
<keyword evidence="2" id="KW-0238">DNA-binding</keyword>
<dbReference type="PANTHER" id="PTHR43214">
    <property type="entry name" value="TWO-COMPONENT RESPONSE REGULATOR"/>
    <property type="match status" value="1"/>
</dbReference>